<name>A0A1I8Q244_STOCA</name>
<proteinExistence type="predicted"/>
<keyword evidence="4" id="KW-1185">Reference proteome</keyword>
<evidence type="ECO:0000256" key="2">
    <source>
        <dbReference type="SAM" id="Phobius"/>
    </source>
</evidence>
<accession>A0A1I8Q244</accession>
<evidence type="ECO:0000256" key="1">
    <source>
        <dbReference type="SAM" id="MobiDB-lite"/>
    </source>
</evidence>
<dbReference type="KEGG" id="scac:106093991"/>
<keyword evidence="2" id="KW-1133">Transmembrane helix</keyword>
<feature type="transmembrane region" description="Helical" evidence="2">
    <location>
        <begin position="79"/>
        <end position="99"/>
    </location>
</feature>
<sequence>MNELKSLTKIGVSIGCFTLISGICNIILIYDRVARLMEYFKKYFHFDKQTIVGFIHYFILVSISGVMIFGIFKRRLRWLILWLVLHGISFIAYIGIITVDLAPRPFSSYELIRAIRVANESIMSLFCIYIVYRKIRSVNSKRLEEVKTAEVNSSKEQFTEVDSNEKDDDISNPASEYDNV</sequence>
<feature type="transmembrane region" description="Helical" evidence="2">
    <location>
        <begin position="50"/>
        <end position="72"/>
    </location>
</feature>
<reference evidence="3" key="1">
    <citation type="submission" date="2020-05" db="UniProtKB">
        <authorList>
            <consortium name="EnsemblMetazoa"/>
        </authorList>
    </citation>
    <scope>IDENTIFICATION</scope>
    <source>
        <strain evidence="3">USDA</strain>
    </source>
</reference>
<evidence type="ECO:0000313" key="4">
    <source>
        <dbReference type="Proteomes" id="UP000095300"/>
    </source>
</evidence>
<keyword evidence="2" id="KW-0472">Membrane</keyword>
<keyword evidence="2" id="KW-0812">Transmembrane</keyword>
<dbReference type="Proteomes" id="UP000095300">
    <property type="component" value="Unassembled WGS sequence"/>
</dbReference>
<organism evidence="3 4">
    <name type="scientific">Stomoxys calcitrans</name>
    <name type="common">Stable fly</name>
    <name type="synonym">Conops calcitrans</name>
    <dbReference type="NCBI Taxonomy" id="35570"/>
    <lineage>
        <taxon>Eukaryota</taxon>
        <taxon>Metazoa</taxon>
        <taxon>Ecdysozoa</taxon>
        <taxon>Arthropoda</taxon>
        <taxon>Hexapoda</taxon>
        <taxon>Insecta</taxon>
        <taxon>Pterygota</taxon>
        <taxon>Neoptera</taxon>
        <taxon>Endopterygota</taxon>
        <taxon>Diptera</taxon>
        <taxon>Brachycera</taxon>
        <taxon>Muscomorpha</taxon>
        <taxon>Muscoidea</taxon>
        <taxon>Muscidae</taxon>
        <taxon>Stomoxys</taxon>
    </lineage>
</organism>
<evidence type="ECO:0000313" key="3">
    <source>
        <dbReference type="EnsemblMetazoa" id="SCAU013151-PA"/>
    </source>
</evidence>
<feature type="region of interest" description="Disordered" evidence="1">
    <location>
        <begin position="151"/>
        <end position="180"/>
    </location>
</feature>
<dbReference type="VEuPathDB" id="VectorBase:SCAU013151"/>
<gene>
    <name evidence="3" type="primary">106093991</name>
</gene>
<dbReference type="EnsemblMetazoa" id="SCAU013151-RA">
    <property type="protein sequence ID" value="SCAU013151-PA"/>
    <property type="gene ID" value="SCAU013151"/>
</dbReference>
<feature type="transmembrane region" description="Helical" evidence="2">
    <location>
        <begin position="12"/>
        <end position="30"/>
    </location>
</feature>
<feature type="transmembrane region" description="Helical" evidence="2">
    <location>
        <begin position="111"/>
        <end position="132"/>
    </location>
</feature>
<protein>
    <submittedName>
        <fullName evidence="3">Uncharacterized protein</fullName>
    </submittedName>
</protein>
<dbReference type="AlphaFoldDB" id="A0A1I8Q244"/>